<proteinExistence type="predicted"/>
<sequence>MRNPLKIKIIIIGVSFSLLLSINLVQNNFYAKPTLKKWDKLTWDDFNGITQPFTKFDAAISSDIVLEYNDSDSSVIAYAVQNNQKSWKKKQEEISDYLLNHEQYHFNIAEIFARKMNEFIKNNPNEDYSFYDKKLSELKIKESKMQKLYDKESNHSISSIDQSIWEYKIDSLLQYYSNQTGFVTDFYSGAKAYFPQTPKFEKGIDSINGYSYRYFAIDKYNMELALVTFQYLIPEFEDLEESIKQYYTDNELEIKSFEKNNLDNDIKLVIVAEDTVRNSITKDFWLSTKDYFYRASARYLSKYKDIVRYTKIADNFINTFEVVNTEKYWTQKFQNTNLDYEHRNLNNPQPKDWDCLVYGEEDQYVFFKGPVFMKNGSLILIQDIPDSMNNKIKYNFLRLNNDVFQYNKIDSTDHFLYIPYQKIPERTFNIEFGYVPVEDSIKDCYKFNYQTIEITPPPQKP</sequence>
<protein>
    <recommendedName>
        <fullName evidence="3">DUF922 domain-containing protein</fullName>
    </recommendedName>
</protein>
<evidence type="ECO:0008006" key="3">
    <source>
        <dbReference type="Google" id="ProtNLM"/>
    </source>
</evidence>
<name>A0A936ZZN3_9FLAO</name>
<organism evidence="1 2">
    <name type="scientific">Aquimarina mytili</name>
    <dbReference type="NCBI Taxonomy" id="874423"/>
    <lineage>
        <taxon>Bacteria</taxon>
        <taxon>Pseudomonadati</taxon>
        <taxon>Bacteroidota</taxon>
        <taxon>Flavobacteriia</taxon>
        <taxon>Flavobacteriales</taxon>
        <taxon>Flavobacteriaceae</taxon>
        <taxon>Aquimarina</taxon>
    </lineage>
</organism>
<dbReference type="AlphaFoldDB" id="A0A936ZZN3"/>
<keyword evidence="2" id="KW-1185">Reference proteome</keyword>
<reference evidence="1" key="1">
    <citation type="submission" date="2021-01" db="EMBL/GenBank/DDBJ databases">
        <authorList>
            <person name="Zhong Y.L."/>
        </authorList>
    </citation>
    <scope>NUCLEOTIDE SEQUENCE</scope>
    <source>
        <strain evidence="1">KCTC 23302</strain>
    </source>
</reference>
<dbReference type="RefSeq" id="WP_201923302.1">
    <property type="nucleotide sequence ID" value="NZ_BAABAX010000002.1"/>
</dbReference>
<evidence type="ECO:0000313" key="1">
    <source>
        <dbReference type="EMBL" id="MBL0685311.1"/>
    </source>
</evidence>
<evidence type="ECO:0000313" key="2">
    <source>
        <dbReference type="Proteomes" id="UP000651057"/>
    </source>
</evidence>
<gene>
    <name evidence="1" type="ORF">JJQ60_17390</name>
</gene>
<comment type="caution">
    <text evidence="1">The sequence shown here is derived from an EMBL/GenBank/DDBJ whole genome shotgun (WGS) entry which is preliminary data.</text>
</comment>
<dbReference type="Proteomes" id="UP000651057">
    <property type="component" value="Unassembled WGS sequence"/>
</dbReference>
<accession>A0A936ZZN3</accession>
<dbReference type="EMBL" id="JAERQJ010000008">
    <property type="protein sequence ID" value="MBL0685311.1"/>
    <property type="molecule type" value="Genomic_DNA"/>
</dbReference>